<evidence type="ECO:0000256" key="10">
    <source>
        <dbReference type="PROSITE-ProRule" id="PRU00023"/>
    </source>
</evidence>
<evidence type="ECO:0000256" key="6">
    <source>
        <dbReference type="ARBA" id="ARBA00022989"/>
    </source>
</evidence>
<dbReference type="Pfam" id="PF04109">
    <property type="entry name" value="ATG9"/>
    <property type="match status" value="1"/>
</dbReference>
<comment type="subcellular location">
    <subcellularLocation>
        <location evidence="1">Preautophagosomal structure membrane</location>
        <topology evidence="1">Multi-pass membrane protein</topology>
    </subcellularLocation>
</comment>
<feature type="transmembrane region" description="Helical" evidence="12">
    <location>
        <begin position="1663"/>
        <end position="1680"/>
    </location>
</feature>
<dbReference type="InterPro" id="IPR013083">
    <property type="entry name" value="Znf_RING/FYVE/PHD"/>
</dbReference>
<dbReference type="Gene3D" id="1.25.40.20">
    <property type="entry name" value="Ankyrin repeat-containing domain"/>
    <property type="match status" value="2"/>
</dbReference>
<keyword evidence="6 12" id="KW-1133">Transmembrane helix</keyword>
<dbReference type="SUPFAM" id="SSF81383">
    <property type="entry name" value="F-box domain"/>
    <property type="match status" value="1"/>
</dbReference>
<dbReference type="PROSITE" id="PS50181">
    <property type="entry name" value="FBOX"/>
    <property type="match status" value="1"/>
</dbReference>
<dbReference type="InterPro" id="IPR036047">
    <property type="entry name" value="F-box-like_dom_sf"/>
</dbReference>
<reference evidence="14" key="1">
    <citation type="submission" date="2020-01" db="EMBL/GenBank/DDBJ databases">
        <title>Development of genomics and gene disruption for Polysphondylium violaceum indicates a role for the polyketide synthase stlB in stalk morphogenesis.</title>
        <authorList>
            <person name="Narita B."/>
            <person name="Kawabe Y."/>
            <person name="Kin K."/>
            <person name="Saito T."/>
            <person name="Gibbs R."/>
            <person name="Kuspa A."/>
            <person name="Muzny D."/>
            <person name="Queller D."/>
            <person name="Richards S."/>
            <person name="Strassman J."/>
            <person name="Sucgang R."/>
            <person name="Worley K."/>
            <person name="Schaap P."/>
        </authorList>
    </citation>
    <scope>NUCLEOTIDE SEQUENCE</scope>
    <source>
        <strain evidence="14">QSvi11</strain>
    </source>
</reference>
<dbReference type="SMART" id="SM00256">
    <property type="entry name" value="FBOX"/>
    <property type="match status" value="1"/>
</dbReference>
<feature type="compositionally biased region" description="Low complexity" evidence="11">
    <location>
        <begin position="1229"/>
        <end position="1245"/>
    </location>
</feature>
<dbReference type="InterPro" id="IPR001810">
    <property type="entry name" value="F-box_dom"/>
</dbReference>
<dbReference type="InterPro" id="IPR007241">
    <property type="entry name" value="Autophagy-rel_prot_9"/>
</dbReference>
<organism evidence="14 15">
    <name type="scientific">Polysphondylium violaceum</name>
    <dbReference type="NCBI Taxonomy" id="133409"/>
    <lineage>
        <taxon>Eukaryota</taxon>
        <taxon>Amoebozoa</taxon>
        <taxon>Evosea</taxon>
        <taxon>Eumycetozoa</taxon>
        <taxon>Dictyostelia</taxon>
        <taxon>Dictyosteliales</taxon>
        <taxon>Dictyosteliaceae</taxon>
        <taxon>Polysphondylium</taxon>
    </lineage>
</organism>
<feature type="transmembrane region" description="Helical" evidence="12">
    <location>
        <begin position="1384"/>
        <end position="1401"/>
    </location>
</feature>
<dbReference type="GO" id="GO:0005776">
    <property type="term" value="C:autophagosome"/>
    <property type="evidence" value="ECO:0007669"/>
    <property type="project" value="TreeGrafter"/>
</dbReference>
<keyword evidence="4" id="KW-0813">Transport</keyword>
<sequence>METLPIETLILVLKNLNIKDLVSFSRVSSFYHTIASDDRLWKDLFFNQFIKSKQQSTAAAAAATPTATATTTISVSVAPIASTNDRPISPSTIQQISDTLIKDGIKSNGITPIKGWKHAYRKRIIMELSKKLVEYIQKGDVKMVDYLLSISLLTYNKTYSLASESSIKQKQPIILEKLLKFCSVDNYLDNLFNQSYSRLITLAVSSNSNQCARVLLDHGADITYSNTGVLLMGSKRRAFSLNGFFGSQHILFQMLCKDNIEMSYLFLDSMLAQITFFLCVQSGNELMLQDFLKNEKRGQTLVNKRTGIWDFGNEILKLSDHFSALSTHGGSYGSPRYTIRNQHLSGSGGSGGGGVDQIKIKEKYANMTRVRFTQYKMIEKTLLQFTSSWAPDWCSYTPLHWAAQGGHLGNIKTLLKLGANINTLTSSGKTLYDLAKEHGQTHCLPFLEKQMSRTIKISDFDPLLALIAQGNFFQVTRFINSFLFEKSVKGLDRAIVMRLIVHAIKHNQPRTLSSIFHALSVGHISDIDGNTPIHYAASAGHMECLQITVERGFVNKINKIRQSPLMLAIMNGHSATVQALLQQGASVETKDWLGNTALHYAPPYPDIVQLLLDHHADVSALNLQLRNPIHMASEVLCYESIDAKLESLEKMLAQITHSTMHQPTTQQQERMSQIINQPDIFGNTPLHLSQIHSRSSGSNNSNIITNTLLSFNASKDMVNLSQLSYKDMIVLNNEKQLVQLLKGDGSNTTPLKAPFAMEALIRLNFDVDYDTFVNLKRQNHLMLESYFKRSKSLTEMDKLMHFYSNDEASIQAILDTIKLYQLKSFFFDSLEKIIQGYIQVCRIDLALYILENLGAATNSPLYSQRFLAGVFDMLVHTPHIDLQTCARFVQLYVAVEKNPTIAELNKCLVLDNYNMFTAIVDALLASTEQLQQLFVKDKEEYFTLAVSYGSLDCLEYLLSLDHVYNIDQANEDDYSHNLVLLPKAINGLCFVKKRDQVLDILSRYDVCQIASLLKSLYTPSVDVYEPQQQIHSGASPVLVQSSLEDADIGDTQQDHSNNDTKIQCPDCRLFLLATDADDHKSVCTEGLYPCPNSIHCCSEKPMKKHRLLNHLQNHCLYLHCHQCDSMFSKSDFTQHLFTHEYYTWETCTLCTQMLSAFNTSYKDEIIHIKSSSSSSSNNNSNSKSNPNYSSEYKHLLTCKNHFVKCPSCRISFHITELKQHNCLIIENRSSNSSSNNNNNNSNSNNKEIMFRQSNDGDYEYRQNIQRGGGDYYPLNDNYFMNSTNINNDSGIEMMKDDDSTSLLHESPTSVPAIHNLDSFLTDVYNYFRGKGFLCIFLNSLFEIFSSIFVVAFFSFLVSFIDYDKVFAANSTGSLREVVDFHREVPLWLIVFLGIFSLYWVSKVFSLLVSFKTNWEISNFYHNTLRISEQDLQTIEWREVVSKIVLVPRLCIVKGNMNALDIANRILRKENYIIGLINLKIFNLSLPFPFFSKFKFITKTLEWSISYALFNYVFDQNGIIKKEFLDLNQRNRLSRGLSRRFITVGLLGLFSSPFIFFFLLINFFFEYAEEIKNRPSSLFSREWSPLARWKFREFNELPHYFQNRLNLSYSHANQYVSSFPSEVLSIMAKFISFLVGSFLAVLIVFGIFNDEFLMNFQIFDRSPIWYIGIFGTVVAVTRGLITDENQVFQPAKHMARTVQNTHYLPKGWIGKTHTYQVRDEFLELFEYRIVDFLREISSVLFTPFILMFSLPKSSFAILEFLGNSTVNMEGVGPICEFGAFTNVKKVGDNSYGSLSADNKISQTKQAKLEKSMINFKVFNPEWNTQDNELFKNIETFAKQQQDKKQQQQNPTSFSNPDILSNSNSNNHGSPIFKQNSVDEFHYIQDSHYIPPEIVRAVLGNENCHSGGTINQNVVNAVNDLHQSFYESQIFGKNHNNGHNSV</sequence>
<dbReference type="Pfam" id="PF12796">
    <property type="entry name" value="Ank_2"/>
    <property type="match status" value="1"/>
</dbReference>
<dbReference type="PROSITE" id="PS50088">
    <property type="entry name" value="ANK_REPEAT"/>
    <property type="match status" value="3"/>
</dbReference>
<dbReference type="EMBL" id="AJWJ01000114">
    <property type="protein sequence ID" value="KAF2075109.1"/>
    <property type="molecule type" value="Genomic_DNA"/>
</dbReference>
<gene>
    <name evidence="14" type="ORF">CYY_003586</name>
</gene>
<dbReference type="Pfam" id="PF12937">
    <property type="entry name" value="F-box-like"/>
    <property type="match status" value="1"/>
</dbReference>
<name>A0A8J4PY75_9MYCE</name>
<comment type="caution">
    <text evidence="14">The sequence shown here is derived from an EMBL/GenBank/DDBJ whole genome shotgun (WGS) entry which is preliminary data.</text>
</comment>
<dbReference type="GO" id="GO:0034497">
    <property type="term" value="P:protein localization to phagophore assembly site"/>
    <property type="evidence" value="ECO:0007669"/>
    <property type="project" value="TreeGrafter"/>
</dbReference>
<feature type="repeat" description="ANK" evidence="10">
    <location>
        <begin position="528"/>
        <end position="552"/>
    </location>
</feature>
<dbReference type="PRINTS" id="PR01415">
    <property type="entry name" value="ANKYRIN"/>
</dbReference>
<dbReference type="GO" id="GO:0000422">
    <property type="term" value="P:autophagy of mitochondrion"/>
    <property type="evidence" value="ECO:0007669"/>
    <property type="project" value="TreeGrafter"/>
</dbReference>
<feature type="domain" description="F-box" evidence="13">
    <location>
        <begin position="1"/>
        <end position="44"/>
    </location>
</feature>
<evidence type="ECO:0000313" key="15">
    <source>
        <dbReference type="Proteomes" id="UP000695562"/>
    </source>
</evidence>
<dbReference type="Pfam" id="PF00023">
    <property type="entry name" value="Ank"/>
    <property type="match status" value="1"/>
</dbReference>
<evidence type="ECO:0000256" key="12">
    <source>
        <dbReference type="SAM" id="Phobius"/>
    </source>
</evidence>
<evidence type="ECO:0000256" key="9">
    <source>
        <dbReference type="ARBA" id="ARBA00023136"/>
    </source>
</evidence>
<feature type="repeat" description="ANK" evidence="10">
    <location>
        <begin position="560"/>
        <end position="592"/>
    </location>
</feature>
<evidence type="ECO:0000256" key="3">
    <source>
        <dbReference type="ARBA" id="ARBA00018074"/>
    </source>
</evidence>
<feature type="transmembrane region" description="Helical" evidence="12">
    <location>
        <begin position="1343"/>
        <end position="1363"/>
    </location>
</feature>
<evidence type="ECO:0000313" key="14">
    <source>
        <dbReference type="EMBL" id="KAF2075109.1"/>
    </source>
</evidence>
<feature type="repeat" description="ANK" evidence="10">
    <location>
        <begin position="394"/>
        <end position="426"/>
    </location>
</feature>
<feature type="region of interest" description="Disordered" evidence="11">
    <location>
        <begin position="1228"/>
        <end position="1248"/>
    </location>
</feature>
<evidence type="ECO:0000256" key="11">
    <source>
        <dbReference type="SAM" id="MobiDB-lite"/>
    </source>
</evidence>
<feature type="region of interest" description="Disordered" evidence="11">
    <location>
        <begin position="1837"/>
        <end position="1870"/>
    </location>
</feature>
<evidence type="ECO:0000256" key="1">
    <source>
        <dbReference type="ARBA" id="ARBA00004511"/>
    </source>
</evidence>
<dbReference type="GO" id="GO:0034727">
    <property type="term" value="P:piecemeal microautophagy of the nucleus"/>
    <property type="evidence" value="ECO:0007669"/>
    <property type="project" value="TreeGrafter"/>
</dbReference>
<keyword evidence="8" id="KW-0445">Lipid transport</keyword>
<keyword evidence="5 12" id="KW-0812">Transmembrane</keyword>
<dbReference type="InterPro" id="IPR036770">
    <property type="entry name" value="Ankyrin_rpt-contain_sf"/>
</dbReference>
<evidence type="ECO:0000256" key="7">
    <source>
        <dbReference type="ARBA" id="ARBA00023006"/>
    </source>
</evidence>
<protein>
    <recommendedName>
        <fullName evidence="3">Autophagy-related protein 9</fullName>
    </recommendedName>
</protein>
<dbReference type="SUPFAM" id="SSF48403">
    <property type="entry name" value="Ankyrin repeat"/>
    <property type="match status" value="2"/>
</dbReference>
<comment type="similarity">
    <text evidence="2">Belongs to the ATG9 family.</text>
</comment>
<dbReference type="Gene3D" id="3.30.40.10">
    <property type="entry name" value="Zinc/RING finger domain, C3HC4 (zinc finger)"/>
    <property type="match status" value="1"/>
</dbReference>
<keyword evidence="9 12" id="KW-0472">Membrane</keyword>
<evidence type="ECO:0000259" key="13">
    <source>
        <dbReference type="PROSITE" id="PS50181"/>
    </source>
</evidence>
<dbReference type="SMART" id="SM00248">
    <property type="entry name" value="ANK"/>
    <property type="match status" value="7"/>
</dbReference>
<dbReference type="OrthoDB" id="2020634at2759"/>
<dbReference type="PANTHER" id="PTHR13038:SF10">
    <property type="entry name" value="AUTOPHAGY-RELATED PROTEIN 9"/>
    <property type="match status" value="1"/>
</dbReference>
<dbReference type="GO" id="GO:0006869">
    <property type="term" value="P:lipid transport"/>
    <property type="evidence" value="ECO:0007669"/>
    <property type="project" value="UniProtKB-KW"/>
</dbReference>
<dbReference type="PANTHER" id="PTHR13038">
    <property type="entry name" value="APG9 AUTOPHAGY 9"/>
    <property type="match status" value="1"/>
</dbReference>
<feature type="transmembrane region" description="Helical" evidence="12">
    <location>
        <begin position="1540"/>
        <end position="1564"/>
    </location>
</feature>
<dbReference type="Pfam" id="PF13857">
    <property type="entry name" value="Ank_5"/>
    <property type="match status" value="1"/>
</dbReference>
<accession>A0A8J4PY75</accession>
<feature type="transmembrane region" description="Helical" evidence="12">
    <location>
        <begin position="1625"/>
        <end position="1647"/>
    </location>
</feature>
<dbReference type="Gene3D" id="1.20.1280.50">
    <property type="match status" value="1"/>
</dbReference>
<evidence type="ECO:0000256" key="5">
    <source>
        <dbReference type="ARBA" id="ARBA00022692"/>
    </source>
</evidence>
<dbReference type="GO" id="GO:0034045">
    <property type="term" value="C:phagophore assembly site membrane"/>
    <property type="evidence" value="ECO:0007669"/>
    <property type="project" value="UniProtKB-SubCell"/>
</dbReference>
<dbReference type="InterPro" id="IPR002110">
    <property type="entry name" value="Ankyrin_rpt"/>
</dbReference>
<feature type="compositionally biased region" description="Polar residues" evidence="11">
    <location>
        <begin position="1848"/>
        <end position="1870"/>
    </location>
</feature>
<evidence type="ECO:0000256" key="2">
    <source>
        <dbReference type="ARBA" id="ARBA00006185"/>
    </source>
</evidence>
<dbReference type="Proteomes" id="UP000695562">
    <property type="component" value="Unassembled WGS sequence"/>
</dbReference>
<keyword evidence="10" id="KW-0040">ANK repeat</keyword>
<keyword evidence="7" id="KW-0072">Autophagy</keyword>
<keyword evidence="15" id="KW-1185">Reference proteome</keyword>
<dbReference type="GO" id="GO:0061709">
    <property type="term" value="P:reticulophagy"/>
    <property type="evidence" value="ECO:0007669"/>
    <property type="project" value="TreeGrafter"/>
</dbReference>
<proteinExistence type="inferred from homology"/>
<evidence type="ECO:0000256" key="8">
    <source>
        <dbReference type="ARBA" id="ARBA00023055"/>
    </source>
</evidence>
<dbReference type="PROSITE" id="PS50297">
    <property type="entry name" value="ANK_REP_REGION"/>
    <property type="match status" value="3"/>
</dbReference>
<evidence type="ECO:0000256" key="4">
    <source>
        <dbReference type="ARBA" id="ARBA00022448"/>
    </source>
</evidence>